<dbReference type="GO" id="GO:0003676">
    <property type="term" value="F:nucleic acid binding"/>
    <property type="evidence" value="ECO:0007669"/>
    <property type="project" value="InterPro"/>
</dbReference>
<dbReference type="SUPFAM" id="SSF56672">
    <property type="entry name" value="DNA/RNA polymerases"/>
    <property type="match status" value="1"/>
</dbReference>
<dbReference type="InterPro" id="IPR050951">
    <property type="entry name" value="Retrovirus_Pol_polyprotein"/>
</dbReference>
<evidence type="ECO:0000313" key="3">
    <source>
        <dbReference type="Proteomes" id="UP000288805"/>
    </source>
</evidence>
<reference evidence="2 3" key="1">
    <citation type="journal article" date="2018" name="PLoS Genet.">
        <title>Population sequencing reveals clonal diversity and ancestral inbreeding in the grapevine cultivar Chardonnay.</title>
        <authorList>
            <person name="Roach M.J."/>
            <person name="Johnson D.L."/>
            <person name="Bohlmann J."/>
            <person name="van Vuuren H.J."/>
            <person name="Jones S.J."/>
            <person name="Pretorius I.S."/>
            <person name="Schmidt S.A."/>
            <person name="Borneman A.R."/>
        </authorList>
    </citation>
    <scope>NUCLEOTIDE SEQUENCE [LARGE SCALE GENOMIC DNA]</scope>
    <source>
        <strain evidence="3">cv. Chardonnay</strain>
        <tissue evidence="2">Leaf</tissue>
    </source>
</reference>
<dbReference type="InterPro" id="IPR001584">
    <property type="entry name" value="Integrase_cat-core"/>
</dbReference>
<dbReference type="Gene3D" id="3.30.420.10">
    <property type="entry name" value="Ribonuclease H-like superfamily/Ribonuclease H"/>
    <property type="match status" value="1"/>
</dbReference>
<dbReference type="InterPro" id="IPR012337">
    <property type="entry name" value="RNaseH-like_sf"/>
</dbReference>
<organism evidence="2 3">
    <name type="scientific">Vitis vinifera</name>
    <name type="common">Grape</name>
    <dbReference type="NCBI Taxonomy" id="29760"/>
    <lineage>
        <taxon>Eukaryota</taxon>
        <taxon>Viridiplantae</taxon>
        <taxon>Streptophyta</taxon>
        <taxon>Embryophyta</taxon>
        <taxon>Tracheophyta</taxon>
        <taxon>Spermatophyta</taxon>
        <taxon>Magnoliopsida</taxon>
        <taxon>eudicotyledons</taxon>
        <taxon>Gunneridae</taxon>
        <taxon>Pentapetalae</taxon>
        <taxon>rosids</taxon>
        <taxon>Vitales</taxon>
        <taxon>Vitaceae</taxon>
        <taxon>Viteae</taxon>
        <taxon>Vitis</taxon>
    </lineage>
</organism>
<dbReference type="InterPro" id="IPR041588">
    <property type="entry name" value="Integrase_H2C2"/>
</dbReference>
<feature type="domain" description="Integrase catalytic" evidence="1">
    <location>
        <begin position="224"/>
        <end position="318"/>
    </location>
</feature>
<dbReference type="AlphaFoldDB" id="A0A438CR34"/>
<evidence type="ECO:0000313" key="2">
    <source>
        <dbReference type="EMBL" id="RVW25670.1"/>
    </source>
</evidence>
<comment type="caution">
    <text evidence="2">The sequence shown here is derived from an EMBL/GenBank/DDBJ whole genome shotgun (WGS) entry which is preliminary data.</text>
</comment>
<dbReference type="Pfam" id="PF00078">
    <property type="entry name" value="RVT_1"/>
    <property type="match status" value="1"/>
</dbReference>
<sequence>MDLMNRVFKPYLDQFVVVFIDDILVCSKSREEHECRLITILQTLRDKQLYAKLKKCEFWLGKVSFLGHVVTNDGISIDLGKVDVVSNWRRPNTVTEIQSFLGLAGCYRRFIERFSKIVVPLTKLTEKGVKFEWSNDYECSFQELKNRLVAAPILTILSSSGRLDEEAHYSRLAIHPGETKMYKDLRQNYWWLGMKRDIAQFVAQCLVCQQVKVERQRPVRFLQPLSIPEWKWEHITMDFVTGLPRTLEGNNVIWVIVDQLTKSAHFLPMKVNFSMDRLASLYIKEIMRMHGVPISIVSDRDPRFTSRFWHSLQKTLGLGRFVESLCFGPKRRCRSPICWDDVGKKKLLRPELV</sequence>
<dbReference type="InterPro" id="IPR036397">
    <property type="entry name" value="RNaseH_sf"/>
</dbReference>
<dbReference type="FunFam" id="3.30.70.270:FF:000020">
    <property type="entry name" value="Transposon Tf2-6 polyprotein-like Protein"/>
    <property type="match status" value="1"/>
</dbReference>
<dbReference type="PROSITE" id="PS50994">
    <property type="entry name" value="INTEGRASE"/>
    <property type="match status" value="1"/>
</dbReference>
<accession>A0A438CR34</accession>
<dbReference type="GO" id="GO:0015074">
    <property type="term" value="P:DNA integration"/>
    <property type="evidence" value="ECO:0007669"/>
    <property type="project" value="InterPro"/>
</dbReference>
<proteinExistence type="predicted"/>
<name>A0A438CR34_VITVI</name>
<dbReference type="Gene3D" id="1.10.340.70">
    <property type="match status" value="1"/>
</dbReference>
<protein>
    <submittedName>
        <fullName evidence="2">Retrovirus-related Pol polyprotein from transposon 17.6</fullName>
    </submittedName>
</protein>
<dbReference type="PANTHER" id="PTHR37984">
    <property type="entry name" value="PROTEIN CBG26694"/>
    <property type="match status" value="1"/>
</dbReference>
<dbReference type="Proteomes" id="UP000288805">
    <property type="component" value="Unassembled WGS sequence"/>
</dbReference>
<dbReference type="Gene3D" id="3.30.70.270">
    <property type="match status" value="2"/>
</dbReference>
<dbReference type="Pfam" id="PF17921">
    <property type="entry name" value="Integrase_H2C2"/>
    <property type="match status" value="1"/>
</dbReference>
<gene>
    <name evidence="2" type="primary">pol_2453</name>
    <name evidence="2" type="ORF">CK203_117492</name>
</gene>
<evidence type="ECO:0000259" key="1">
    <source>
        <dbReference type="PROSITE" id="PS50994"/>
    </source>
</evidence>
<dbReference type="InterPro" id="IPR000477">
    <property type="entry name" value="RT_dom"/>
</dbReference>
<dbReference type="InterPro" id="IPR043502">
    <property type="entry name" value="DNA/RNA_pol_sf"/>
</dbReference>
<dbReference type="EMBL" id="QGNW01002070">
    <property type="protein sequence ID" value="RVW25670.1"/>
    <property type="molecule type" value="Genomic_DNA"/>
</dbReference>
<dbReference type="PANTHER" id="PTHR37984:SF5">
    <property type="entry name" value="PROTEIN NYNRIN-LIKE"/>
    <property type="match status" value="1"/>
</dbReference>
<dbReference type="InterPro" id="IPR043128">
    <property type="entry name" value="Rev_trsase/Diguanyl_cyclase"/>
</dbReference>
<dbReference type="SUPFAM" id="SSF53098">
    <property type="entry name" value="Ribonuclease H-like"/>
    <property type="match status" value="1"/>
</dbReference>